<protein>
    <submittedName>
        <fullName evidence="3">Uncharacterized protein</fullName>
    </submittedName>
</protein>
<keyword evidence="1" id="KW-0175">Coiled coil</keyword>
<evidence type="ECO:0000256" key="1">
    <source>
        <dbReference type="SAM" id="Coils"/>
    </source>
</evidence>
<name>A0AA35LNS1_9SAUR</name>
<gene>
    <name evidence="3" type="ORF">PODLI_1B031266</name>
</gene>
<evidence type="ECO:0000256" key="2">
    <source>
        <dbReference type="SAM" id="MobiDB-lite"/>
    </source>
</evidence>
<feature type="region of interest" description="Disordered" evidence="2">
    <location>
        <begin position="1"/>
        <end position="35"/>
    </location>
</feature>
<proteinExistence type="predicted"/>
<feature type="coiled-coil region" evidence="1">
    <location>
        <begin position="77"/>
        <end position="114"/>
    </location>
</feature>
<keyword evidence="4" id="KW-1185">Reference proteome</keyword>
<evidence type="ECO:0000313" key="4">
    <source>
        <dbReference type="Proteomes" id="UP001178461"/>
    </source>
</evidence>
<accession>A0AA35LNS1</accession>
<dbReference type="AlphaFoldDB" id="A0AA35LNS1"/>
<dbReference type="Proteomes" id="UP001178461">
    <property type="component" value="Chromosome W"/>
</dbReference>
<sequence length="168" mass="18999">MDKNKPEMSVATRKAVAVGEAKRGASVQEETSSEKMGKADFAEILSLQFAEFRKEMAQTLHGLSQQVKTDIENSMNILSQKIEIEKLDGRIKNLESKTGKFEKTVEEVEQLKEDQGAAMGAIGGISNRQNDLEYQILMLQLKQNANMVRRRKTFERLPLLPQLQQCEL</sequence>
<organism evidence="3 4">
    <name type="scientific">Podarcis lilfordi</name>
    <name type="common">Lilford's wall lizard</name>
    <dbReference type="NCBI Taxonomy" id="74358"/>
    <lineage>
        <taxon>Eukaryota</taxon>
        <taxon>Metazoa</taxon>
        <taxon>Chordata</taxon>
        <taxon>Craniata</taxon>
        <taxon>Vertebrata</taxon>
        <taxon>Euteleostomi</taxon>
        <taxon>Lepidosauria</taxon>
        <taxon>Squamata</taxon>
        <taxon>Bifurcata</taxon>
        <taxon>Unidentata</taxon>
        <taxon>Episquamata</taxon>
        <taxon>Laterata</taxon>
        <taxon>Lacertibaenia</taxon>
        <taxon>Lacertidae</taxon>
        <taxon>Podarcis</taxon>
    </lineage>
</organism>
<dbReference type="EMBL" id="OX395145">
    <property type="protein sequence ID" value="CAI5799317.1"/>
    <property type="molecule type" value="Genomic_DNA"/>
</dbReference>
<reference evidence="3" key="1">
    <citation type="submission" date="2022-12" db="EMBL/GenBank/DDBJ databases">
        <authorList>
            <person name="Alioto T."/>
            <person name="Alioto T."/>
            <person name="Gomez Garrido J."/>
        </authorList>
    </citation>
    <scope>NUCLEOTIDE SEQUENCE</scope>
</reference>
<evidence type="ECO:0000313" key="3">
    <source>
        <dbReference type="EMBL" id="CAI5799317.1"/>
    </source>
</evidence>